<dbReference type="EMBL" id="GBRH01183234">
    <property type="protein sequence ID" value="JAE14662.1"/>
    <property type="molecule type" value="Transcribed_RNA"/>
</dbReference>
<evidence type="ECO:0000313" key="1">
    <source>
        <dbReference type="EMBL" id="JAE14662.1"/>
    </source>
</evidence>
<organism evidence="1">
    <name type="scientific">Arundo donax</name>
    <name type="common">Giant reed</name>
    <name type="synonym">Donax arundinaceus</name>
    <dbReference type="NCBI Taxonomy" id="35708"/>
    <lineage>
        <taxon>Eukaryota</taxon>
        <taxon>Viridiplantae</taxon>
        <taxon>Streptophyta</taxon>
        <taxon>Embryophyta</taxon>
        <taxon>Tracheophyta</taxon>
        <taxon>Spermatophyta</taxon>
        <taxon>Magnoliopsida</taxon>
        <taxon>Liliopsida</taxon>
        <taxon>Poales</taxon>
        <taxon>Poaceae</taxon>
        <taxon>PACMAD clade</taxon>
        <taxon>Arundinoideae</taxon>
        <taxon>Arundineae</taxon>
        <taxon>Arundo</taxon>
    </lineage>
</organism>
<accession>A0A0A9FQV0</accession>
<dbReference type="AlphaFoldDB" id="A0A0A9FQV0"/>
<sequence>MNMSVLTCLFIRYSLLHLLRQYFTFVTVGIAYKKKTAIHFKNRTTK</sequence>
<name>A0A0A9FQV0_ARUDO</name>
<protein>
    <submittedName>
        <fullName evidence="1">Uncharacterized protein</fullName>
    </submittedName>
</protein>
<reference evidence="1" key="1">
    <citation type="submission" date="2014-09" db="EMBL/GenBank/DDBJ databases">
        <authorList>
            <person name="Magalhaes I.L.F."/>
            <person name="Oliveira U."/>
            <person name="Santos F.R."/>
            <person name="Vidigal T.H.D.A."/>
            <person name="Brescovit A.D."/>
            <person name="Santos A.J."/>
        </authorList>
    </citation>
    <scope>NUCLEOTIDE SEQUENCE</scope>
    <source>
        <tissue evidence="1">Shoot tissue taken approximately 20 cm above the soil surface</tissue>
    </source>
</reference>
<proteinExistence type="predicted"/>
<reference evidence="1" key="2">
    <citation type="journal article" date="2015" name="Data Brief">
        <title>Shoot transcriptome of the giant reed, Arundo donax.</title>
        <authorList>
            <person name="Barrero R.A."/>
            <person name="Guerrero F.D."/>
            <person name="Moolhuijzen P."/>
            <person name="Goolsby J.A."/>
            <person name="Tidwell J."/>
            <person name="Bellgard S.E."/>
            <person name="Bellgard M.I."/>
        </authorList>
    </citation>
    <scope>NUCLEOTIDE SEQUENCE</scope>
    <source>
        <tissue evidence="1">Shoot tissue taken approximately 20 cm above the soil surface</tissue>
    </source>
</reference>